<dbReference type="GO" id="GO:0005507">
    <property type="term" value="F:copper ion binding"/>
    <property type="evidence" value="ECO:0007669"/>
    <property type="project" value="InterPro"/>
</dbReference>
<keyword evidence="4" id="KW-0813">Transport</keyword>
<keyword evidence="5" id="KW-0679">Respiratory chain</keyword>
<accession>A0A2N4U6M6</accession>
<evidence type="ECO:0000256" key="13">
    <source>
        <dbReference type="ARBA" id="ARBA00031399"/>
    </source>
</evidence>
<evidence type="ECO:0000313" key="18">
    <source>
        <dbReference type="EMBL" id="PLC50674.1"/>
    </source>
</evidence>
<feature type="transmembrane region" description="Helical" evidence="16">
    <location>
        <begin position="157"/>
        <end position="177"/>
    </location>
</feature>
<evidence type="ECO:0000256" key="8">
    <source>
        <dbReference type="ARBA" id="ARBA00022982"/>
    </source>
</evidence>
<name>A0A2N4U6M6_9BURK</name>
<feature type="domain" description="Cytochrome oxidase subunit II copper A binding" evidence="17">
    <location>
        <begin position="225"/>
        <end position="340"/>
    </location>
</feature>
<dbReference type="PANTHER" id="PTHR22888">
    <property type="entry name" value="CYTOCHROME C OXIDASE, SUBUNIT II"/>
    <property type="match status" value="1"/>
</dbReference>
<keyword evidence="19" id="KW-1185">Reference proteome</keyword>
<feature type="transmembrane region" description="Helical" evidence="16">
    <location>
        <begin position="119"/>
        <end position="137"/>
    </location>
</feature>
<evidence type="ECO:0000256" key="16">
    <source>
        <dbReference type="SAM" id="Phobius"/>
    </source>
</evidence>
<keyword evidence="7" id="KW-0479">Metal-binding</keyword>
<dbReference type="InterPro" id="IPR034236">
    <property type="entry name" value="CuRO_CcO_Caa3_II"/>
</dbReference>
<dbReference type="InterPro" id="IPR008972">
    <property type="entry name" value="Cupredoxin"/>
</dbReference>
<dbReference type="EMBL" id="PDNW01000004">
    <property type="protein sequence ID" value="PLC50674.1"/>
    <property type="molecule type" value="Genomic_DNA"/>
</dbReference>
<feature type="transmembrane region" description="Helical" evidence="16">
    <location>
        <begin position="189"/>
        <end position="212"/>
    </location>
</feature>
<evidence type="ECO:0000256" key="7">
    <source>
        <dbReference type="ARBA" id="ARBA00022723"/>
    </source>
</evidence>
<proteinExistence type="inferred from homology"/>
<dbReference type="GO" id="GO:0042773">
    <property type="term" value="P:ATP synthesis coupled electron transport"/>
    <property type="evidence" value="ECO:0007669"/>
    <property type="project" value="TreeGrafter"/>
</dbReference>
<dbReference type="InterPro" id="IPR002429">
    <property type="entry name" value="CcO_II-like_C"/>
</dbReference>
<reference evidence="18 19" key="1">
    <citation type="submission" date="2017-10" db="EMBL/GenBank/DDBJ databases">
        <title>Two draft genome sequences of Pusillimonas sp. strains isolated from a nitrate- and radionuclide-contaminated groundwater in Russia.</title>
        <authorList>
            <person name="Grouzdev D.S."/>
            <person name="Tourova T.P."/>
            <person name="Goeva M.A."/>
            <person name="Babich T.L."/>
            <person name="Sokolova D.S."/>
            <person name="Abdullin R."/>
            <person name="Poltaraus A.B."/>
            <person name="Toshchakov S.V."/>
            <person name="Nazina T.N."/>
        </authorList>
    </citation>
    <scope>NUCLEOTIDE SEQUENCE [LARGE SCALE GENOMIC DNA]</scope>
    <source>
        <strain evidence="18 19">JR1/69-3-13</strain>
    </source>
</reference>
<feature type="region of interest" description="Disordered" evidence="15">
    <location>
        <begin position="22"/>
        <end position="59"/>
    </location>
</feature>
<keyword evidence="6 16" id="KW-0812">Transmembrane</keyword>
<dbReference type="GO" id="GO:0004129">
    <property type="term" value="F:cytochrome-c oxidase activity"/>
    <property type="evidence" value="ECO:0007669"/>
    <property type="project" value="UniProtKB-EC"/>
</dbReference>
<comment type="similarity">
    <text evidence="3">Belongs to the cytochrome c oxidase subunit 2 family.</text>
</comment>
<evidence type="ECO:0000256" key="4">
    <source>
        <dbReference type="ARBA" id="ARBA00022448"/>
    </source>
</evidence>
<dbReference type="SUPFAM" id="SSF49503">
    <property type="entry name" value="Cupredoxins"/>
    <property type="match status" value="1"/>
</dbReference>
<comment type="subcellular location">
    <subcellularLocation>
        <location evidence="1">Membrane</location>
        <topology evidence="1">Multi-pass membrane protein</topology>
    </subcellularLocation>
    <subcellularLocation>
        <location evidence="2">Periplasm</location>
    </subcellularLocation>
</comment>
<protein>
    <recommendedName>
        <fullName evidence="13">Cytochrome aa3 subunit 2</fullName>
    </recommendedName>
</protein>
<evidence type="ECO:0000256" key="2">
    <source>
        <dbReference type="ARBA" id="ARBA00004418"/>
    </source>
</evidence>
<feature type="compositionally biased region" description="Polar residues" evidence="15">
    <location>
        <begin position="38"/>
        <end position="59"/>
    </location>
</feature>
<dbReference type="Pfam" id="PF00116">
    <property type="entry name" value="COX2"/>
    <property type="match status" value="1"/>
</dbReference>
<dbReference type="NCBIfam" id="TIGR02866">
    <property type="entry name" value="CoxB"/>
    <property type="match status" value="1"/>
</dbReference>
<dbReference type="InterPro" id="IPR014222">
    <property type="entry name" value="Cyt_c_oxidase_su2"/>
</dbReference>
<gene>
    <name evidence="18" type="primary">coxB</name>
    <name evidence="18" type="ORF">CR159_06630</name>
</gene>
<evidence type="ECO:0000256" key="11">
    <source>
        <dbReference type="ARBA" id="ARBA00023136"/>
    </source>
</evidence>
<comment type="catalytic activity">
    <reaction evidence="14">
        <text>4 Fe(II)-[cytochrome c] + O2 + 8 H(+)(in) = 4 Fe(III)-[cytochrome c] + 2 H2O + 4 H(+)(out)</text>
        <dbReference type="Rhea" id="RHEA:11436"/>
        <dbReference type="Rhea" id="RHEA-COMP:10350"/>
        <dbReference type="Rhea" id="RHEA-COMP:14399"/>
        <dbReference type="ChEBI" id="CHEBI:15377"/>
        <dbReference type="ChEBI" id="CHEBI:15378"/>
        <dbReference type="ChEBI" id="CHEBI:15379"/>
        <dbReference type="ChEBI" id="CHEBI:29033"/>
        <dbReference type="ChEBI" id="CHEBI:29034"/>
        <dbReference type="EC" id="7.1.1.9"/>
    </reaction>
</comment>
<keyword evidence="8" id="KW-0249">Electron transport</keyword>
<keyword evidence="9 16" id="KW-1133">Transmembrane helix</keyword>
<evidence type="ECO:0000256" key="12">
    <source>
        <dbReference type="ARBA" id="ARBA00024688"/>
    </source>
</evidence>
<evidence type="ECO:0000313" key="19">
    <source>
        <dbReference type="Proteomes" id="UP000234190"/>
    </source>
</evidence>
<keyword evidence="10" id="KW-0186">Copper</keyword>
<dbReference type="PROSITE" id="PS50857">
    <property type="entry name" value="COX2_CUA"/>
    <property type="match status" value="1"/>
</dbReference>
<dbReference type="PROSITE" id="PS00078">
    <property type="entry name" value="COX2"/>
    <property type="match status" value="1"/>
</dbReference>
<dbReference type="CDD" id="cd04213">
    <property type="entry name" value="CuRO_CcO_Caa3_II"/>
    <property type="match status" value="1"/>
</dbReference>
<evidence type="ECO:0000256" key="1">
    <source>
        <dbReference type="ARBA" id="ARBA00004141"/>
    </source>
</evidence>
<dbReference type="Proteomes" id="UP000234190">
    <property type="component" value="Unassembled WGS sequence"/>
</dbReference>
<evidence type="ECO:0000256" key="10">
    <source>
        <dbReference type="ARBA" id="ARBA00023008"/>
    </source>
</evidence>
<evidence type="ECO:0000256" key="15">
    <source>
        <dbReference type="SAM" id="MobiDB-lite"/>
    </source>
</evidence>
<evidence type="ECO:0000256" key="3">
    <source>
        <dbReference type="ARBA" id="ARBA00007866"/>
    </source>
</evidence>
<evidence type="ECO:0000256" key="6">
    <source>
        <dbReference type="ARBA" id="ARBA00022692"/>
    </source>
</evidence>
<dbReference type="Gene3D" id="2.60.40.420">
    <property type="entry name" value="Cupredoxins - blue copper proteins"/>
    <property type="match status" value="1"/>
</dbReference>
<evidence type="ECO:0000256" key="14">
    <source>
        <dbReference type="ARBA" id="ARBA00047816"/>
    </source>
</evidence>
<keyword evidence="11 16" id="KW-0472">Membrane</keyword>
<evidence type="ECO:0000259" key="17">
    <source>
        <dbReference type="PROSITE" id="PS50857"/>
    </source>
</evidence>
<dbReference type="PANTHER" id="PTHR22888:SF9">
    <property type="entry name" value="CYTOCHROME C OXIDASE SUBUNIT 2"/>
    <property type="match status" value="1"/>
</dbReference>
<dbReference type="AlphaFoldDB" id="A0A2N4U6M6"/>
<dbReference type="GO" id="GO:0042597">
    <property type="term" value="C:periplasmic space"/>
    <property type="evidence" value="ECO:0007669"/>
    <property type="project" value="UniProtKB-SubCell"/>
</dbReference>
<sequence length="348" mass="36986">MTAMTKWFHAAARWRIPATDSNSIVPATPASMPIKVPTPSSHSDTRAQKLSPSRTKAASLPSAQINSAMGNVTSMGCMGWLDRATTVWVPSGKGWASFSIESPCGTAAGHQQNPCRRRLPAALLLVPLLAGCSQGRLSALDAAGPAARDIAQVWNVMAWGAAAILVFMVALTVYAACRSPGKRRGTPTMLLLIGGGLVFPGVVLIALLGYGWNAGDEQAPRRGESNVFRVEVRAHQWWWEIIYPEADNGPLYAVNQIHVPAGRPVYVTVTSSDVIHSFWVPRLGGKIDAIPGRSNTIRLMASEPGTYDGVCAEFCGIGHAHMPLNVRAHDEAGLAQALAGLSTVRAVP</sequence>
<organism evidence="18 19">
    <name type="scientific">Pollutimonas subterranea</name>
    <dbReference type="NCBI Taxonomy" id="2045210"/>
    <lineage>
        <taxon>Bacteria</taxon>
        <taxon>Pseudomonadati</taxon>
        <taxon>Pseudomonadota</taxon>
        <taxon>Betaproteobacteria</taxon>
        <taxon>Burkholderiales</taxon>
        <taxon>Alcaligenaceae</taxon>
        <taxon>Pollutimonas</taxon>
    </lineage>
</organism>
<dbReference type="GO" id="GO:0016491">
    <property type="term" value="F:oxidoreductase activity"/>
    <property type="evidence" value="ECO:0007669"/>
    <property type="project" value="InterPro"/>
</dbReference>
<evidence type="ECO:0000256" key="9">
    <source>
        <dbReference type="ARBA" id="ARBA00022989"/>
    </source>
</evidence>
<comment type="function">
    <text evidence="12">Subunits I and II form the functional core of the enzyme complex. Electrons originating in cytochrome c are transferred via heme a and Cu(A) to the binuclear center formed by heme a3 and Cu(B).</text>
</comment>
<dbReference type="PRINTS" id="PR01166">
    <property type="entry name" value="CYCOXIDASEII"/>
</dbReference>
<dbReference type="InterPro" id="IPR001505">
    <property type="entry name" value="Copper_CuA"/>
</dbReference>
<dbReference type="GO" id="GO:0016020">
    <property type="term" value="C:membrane"/>
    <property type="evidence" value="ECO:0007669"/>
    <property type="project" value="UniProtKB-SubCell"/>
</dbReference>
<evidence type="ECO:0000256" key="5">
    <source>
        <dbReference type="ARBA" id="ARBA00022660"/>
    </source>
</evidence>
<comment type="caution">
    <text evidence="18">The sequence shown here is derived from an EMBL/GenBank/DDBJ whole genome shotgun (WGS) entry which is preliminary data.</text>
</comment>
<dbReference type="InterPro" id="IPR045187">
    <property type="entry name" value="CcO_II"/>
</dbReference>